<evidence type="ECO:0000313" key="2">
    <source>
        <dbReference type="EMBL" id="KEQ09959.1"/>
    </source>
</evidence>
<name>A0A922TA82_9HYPH</name>
<dbReference type="InterPro" id="IPR029058">
    <property type="entry name" value="AB_hydrolase_fold"/>
</dbReference>
<dbReference type="SUPFAM" id="SSF53474">
    <property type="entry name" value="alpha/beta-Hydrolases"/>
    <property type="match status" value="1"/>
</dbReference>
<dbReference type="Gene3D" id="3.40.50.1820">
    <property type="entry name" value="alpha/beta hydrolase"/>
    <property type="match status" value="1"/>
</dbReference>
<keyword evidence="3" id="KW-1185">Reference proteome</keyword>
<comment type="caution">
    <text evidence="2">The sequence shown here is derived from an EMBL/GenBank/DDBJ whole genome shotgun (WGS) entry which is preliminary data.</text>
</comment>
<dbReference type="Proteomes" id="UP000052167">
    <property type="component" value="Unassembled WGS sequence"/>
</dbReference>
<sequence length="236" mass="25577">MMTSKSNLGILFLHALPLDGSMWAAQRHLLPNSSYAPTLYGFGQSAEEWAAEALSIVKGKRLIVVGCSVGGSCALEVAALAPDRVAALILIGTKARHRPDPEFREFALEEIAKGDRSGAWATFWEPLFSKKADPTVIDAARQAYVRLPKQDILRGVNVFHTRRSRDDTLAAFPGPVVFVSGAEDIAPGPEKTAAQALTAQDGMVEIIPDCGHYVPLEKPDQLSNIVRRVIYTLEVG</sequence>
<evidence type="ECO:0000313" key="3">
    <source>
        <dbReference type="Proteomes" id="UP000052167"/>
    </source>
</evidence>
<reference evidence="2 3" key="1">
    <citation type="submission" date="2014-06" db="EMBL/GenBank/DDBJ databases">
        <title>Rhizobium pelagicum/R2-400B4.</title>
        <authorList>
            <person name="Kimes N.E."/>
            <person name="Lopez-Perez M."/>
        </authorList>
    </citation>
    <scope>NUCLEOTIDE SEQUENCE [LARGE SCALE GENOMIC DNA]</scope>
    <source>
        <strain evidence="2 3">R2-400B4</strain>
    </source>
</reference>
<evidence type="ECO:0000259" key="1">
    <source>
        <dbReference type="Pfam" id="PF12697"/>
    </source>
</evidence>
<feature type="domain" description="AB hydrolase-1" evidence="1">
    <location>
        <begin position="10"/>
        <end position="222"/>
    </location>
</feature>
<dbReference type="Pfam" id="PF12697">
    <property type="entry name" value="Abhydrolase_6"/>
    <property type="match status" value="1"/>
</dbReference>
<gene>
    <name evidence="2" type="ORF">GV68_21730</name>
</gene>
<protein>
    <recommendedName>
        <fullName evidence="1">AB hydrolase-1 domain-containing protein</fullName>
    </recommendedName>
</protein>
<dbReference type="EMBL" id="JOKJ01000005">
    <property type="protein sequence ID" value="KEQ09959.1"/>
    <property type="molecule type" value="Genomic_DNA"/>
</dbReference>
<organism evidence="2 3">
    <name type="scientific">Pseudorhizobium pelagicum</name>
    <dbReference type="NCBI Taxonomy" id="1509405"/>
    <lineage>
        <taxon>Bacteria</taxon>
        <taxon>Pseudomonadati</taxon>
        <taxon>Pseudomonadota</taxon>
        <taxon>Alphaproteobacteria</taxon>
        <taxon>Hyphomicrobiales</taxon>
        <taxon>Rhizobiaceae</taxon>
        <taxon>Rhizobium/Agrobacterium group</taxon>
        <taxon>Pseudorhizobium</taxon>
    </lineage>
</organism>
<accession>A0A922TA82</accession>
<proteinExistence type="predicted"/>
<dbReference type="PANTHER" id="PTHR43798">
    <property type="entry name" value="MONOACYLGLYCEROL LIPASE"/>
    <property type="match status" value="1"/>
</dbReference>
<dbReference type="InterPro" id="IPR050266">
    <property type="entry name" value="AB_hydrolase_sf"/>
</dbReference>
<dbReference type="InterPro" id="IPR000073">
    <property type="entry name" value="AB_hydrolase_1"/>
</dbReference>
<dbReference type="AlphaFoldDB" id="A0A922TA82"/>